<evidence type="ECO:0000256" key="1">
    <source>
        <dbReference type="ARBA" id="ARBA00007074"/>
    </source>
</evidence>
<feature type="region of interest" description="Disordered" evidence="5">
    <location>
        <begin position="266"/>
        <end position="426"/>
    </location>
</feature>
<dbReference type="PROSITE" id="PS51935">
    <property type="entry name" value="NLPC_P60"/>
    <property type="match status" value="1"/>
</dbReference>
<dbReference type="RefSeq" id="WP_262427870.1">
    <property type="nucleotide sequence ID" value="NZ_JACRTJ010000024.1"/>
</dbReference>
<feature type="compositionally biased region" description="Polar residues" evidence="5">
    <location>
        <begin position="323"/>
        <end position="334"/>
    </location>
</feature>
<accession>A0ABR7NUF2</accession>
<comment type="caution">
    <text evidence="8">The sequence shown here is derived from an EMBL/GenBank/DDBJ whole genome shotgun (WGS) entry which is preliminary data.</text>
</comment>
<evidence type="ECO:0000256" key="4">
    <source>
        <dbReference type="ARBA" id="ARBA00022807"/>
    </source>
</evidence>
<dbReference type="EMBL" id="JACRTJ010000024">
    <property type="protein sequence ID" value="MBC8599740.1"/>
    <property type="molecule type" value="Genomic_DNA"/>
</dbReference>
<keyword evidence="6" id="KW-0732">Signal</keyword>
<keyword evidence="3" id="KW-0378">Hydrolase</keyword>
<proteinExistence type="inferred from homology"/>
<evidence type="ECO:0000256" key="5">
    <source>
        <dbReference type="SAM" id="MobiDB-lite"/>
    </source>
</evidence>
<feature type="chain" id="PRO_5046074638" evidence="6">
    <location>
        <begin position="27"/>
        <end position="699"/>
    </location>
</feature>
<gene>
    <name evidence="8" type="ORF">H8708_10965</name>
</gene>
<protein>
    <submittedName>
        <fullName evidence="8">C40 family peptidase</fullName>
    </submittedName>
</protein>
<keyword evidence="9" id="KW-1185">Reference proteome</keyword>
<dbReference type="InterPro" id="IPR051794">
    <property type="entry name" value="PG_Endopeptidase_C40"/>
</dbReference>
<dbReference type="PANTHER" id="PTHR47359">
    <property type="entry name" value="PEPTIDOGLYCAN DL-ENDOPEPTIDASE CWLO"/>
    <property type="match status" value="1"/>
</dbReference>
<dbReference type="Proteomes" id="UP000647491">
    <property type="component" value="Unassembled WGS sequence"/>
</dbReference>
<feature type="compositionally biased region" description="Basic and acidic residues" evidence="5">
    <location>
        <begin position="43"/>
        <end position="68"/>
    </location>
</feature>
<dbReference type="Gene3D" id="3.90.1720.10">
    <property type="entry name" value="endopeptidase domain like (from Nostoc punctiforme)"/>
    <property type="match status" value="1"/>
</dbReference>
<feature type="domain" description="NlpC/P60" evidence="7">
    <location>
        <begin position="554"/>
        <end position="699"/>
    </location>
</feature>
<keyword evidence="2" id="KW-0645">Protease</keyword>
<feature type="region of interest" description="Disordered" evidence="5">
    <location>
        <begin position="40"/>
        <end position="75"/>
    </location>
</feature>
<comment type="similarity">
    <text evidence="1">Belongs to the peptidase C40 family.</text>
</comment>
<keyword evidence="4" id="KW-0788">Thiol protease</keyword>
<evidence type="ECO:0000256" key="6">
    <source>
        <dbReference type="SAM" id="SignalP"/>
    </source>
</evidence>
<feature type="compositionally biased region" description="Low complexity" evidence="5">
    <location>
        <begin position="366"/>
        <end position="399"/>
    </location>
</feature>
<dbReference type="SUPFAM" id="SSF54001">
    <property type="entry name" value="Cysteine proteinases"/>
    <property type="match status" value="1"/>
</dbReference>
<dbReference type="Pfam" id="PF00877">
    <property type="entry name" value="NLPC_P60"/>
    <property type="match status" value="1"/>
</dbReference>
<dbReference type="InterPro" id="IPR038765">
    <property type="entry name" value="Papain-like_cys_pep_sf"/>
</dbReference>
<dbReference type="InterPro" id="IPR000064">
    <property type="entry name" value="NLP_P60_dom"/>
</dbReference>
<evidence type="ECO:0000259" key="7">
    <source>
        <dbReference type="PROSITE" id="PS51935"/>
    </source>
</evidence>
<organism evidence="8 9">
    <name type="scientific">Enterocloster hominis</name>
    <name type="common">ex Liu et al. 2021</name>
    <dbReference type="NCBI Taxonomy" id="2763663"/>
    <lineage>
        <taxon>Bacteria</taxon>
        <taxon>Bacillati</taxon>
        <taxon>Bacillota</taxon>
        <taxon>Clostridia</taxon>
        <taxon>Lachnospirales</taxon>
        <taxon>Lachnospiraceae</taxon>
        <taxon>Enterocloster</taxon>
    </lineage>
</organism>
<feature type="compositionally biased region" description="Low complexity" evidence="5">
    <location>
        <begin position="282"/>
        <end position="294"/>
    </location>
</feature>
<name>A0ABR7NUF2_9FIRM</name>
<dbReference type="PANTHER" id="PTHR47359:SF3">
    <property type="entry name" value="NLP_P60 DOMAIN-CONTAINING PROTEIN-RELATED"/>
    <property type="match status" value="1"/>
</dbReference>
<evidence type="ECO:0000256" key="2">
    <source>
        <dbReference type="ARBA" id="ARBA00022670"/>
    </source>
</evidence>
<evidence type="ECO:0000313" key="8">
    <source>
        <dbReference type="EMBL" id="MBC8599740.1"/>
    </source>
</evidence>
<evidence type="ECO:0000256" key="3">
    <source>
        <dbReference type="ARBA" id="ARBA00022801"/>
    </source>
</evidence>
<sequence length="699" mass="75403">MKKNLNLYKGMRPAAVMLLCTCIAFSAVMPYVPPALPAAAEKSSSEAERPSETASTAREETETEESRETAAAMDETAPAPYRLNFAHMYEEGAEESYAEILMKELIRKDSQWYAGIYDMANMAPSRLASRLGRSQAKVLGKHNPASLSQDPEDSSTWAVEHFKNVRVSFYDGDGNITSAVSNAQQILSMASVYCYYNEIHDLDQIRQYTDQLWSASHSYSASMGDVYFCGGCVDPSQIPSGEETDSELEGEDHFNGESSINTEISVAESSQAAEGTGEDGESISGASGDSFSSGLVSDPFSGGNSGSPAASSTEKTTPAFAGTTVQVETTTSPLDSLAETAESVYMEETKPKVTIVRPGESKESQEMSSAASSAPQTSGSAGPTAASSQAPSPVSSEAPTPEPQPTEPTESRNAVIIRPEEPDQAALVFDPEATDMLKGDHRIYTAAVSSESSRSASSQTSLICPGHIDLRITAKVQSLEEAEGLFSIDPAGNTVEEGSAWAGWNDRARAFVNHISRQDWTELYDISVTVEGTKAPLSSTEIESYMKKLPSDTSEERKEIIRFALQSVGKVPYYWGGKASARNYSGNSFGSITIPDHRGRILKGLDCSGWINWVYWSVTGERLPYEGTEGLKSTGRPVNRADLKPGDIIVITGKTPHVIMFLNWAPNGQIQCIHETGSADNVTVGVMTANWPYYRNLLD</sequence>
<reference evidence="8 9" key="1">
    <citation type="submission" date="2020-08" db="EMBL/GenBank/DDBJ databases">
        <title>Genome public.</title>
        <authorList>
            <person name="Liu C."/>
            <person name="Sun Q."/>
        </authorList>
    </citation>
    <scope>NUCLEOTIDE SEQUENCE [LARGE SCALE GENOMIC DNA]</scope>
    <source>
        <strain evidence="8 9">BX10</strain>
    </source>
</reference>
<feature type="signal peptide" evidence="6">
    <location>
        <begin position="1"/>
        <end position="26"/>
    </location>
</feature>
<evidence type="ECO:0000313" key="9">
    <source>
        <dbReference type="Proteomes" id="UP000647491"/>
    </source>
</evidence>